<dbReference type="InterPro" id="IPR009764">
    <property type="entry name" value="OCIA_dom"/>
</dbReference>
<dbReference type="InterPro" id="IPR040187">
    <property type="entry name" value="OCAD1/2"/>
</dbReference>
<evidence type="ECO:0000259" key="2">
    <source>
        <dbReference type="Pfam" id="PF07051"/>
    </source>
</evidence>
<feature type="region of interest" description="Disordered" evidence="1">
    <location>
        <begin position="90"/>
        <end position="207"/>
    </location>
</feature>
<proteinExistence type="predicted"/>
<reference evidence="3 4" key="1">
    <citation type="submission" date="2024-07" db="EMBL/GenBank/DDBJ databases">
        <title>Chromosome-level genome assembly of the water stick insect Ranatra chinensis (Heteroptera: Nepidae).</title>
        <authorList>
            <person name="Liu X."/>
        </authorList>
    </citation>
    <scope>NUCLEOTIDE SEQUENCE [LARGE SCALE GENOMIC DNA]</scope>
    <source>
        <strain evidence="3">Cailab_2021Rc</strain>
        <tissue evidence="3">Muscle</tissue>
    </source>
</reference>
<accession>A0ABD0YWG1</accession>
<comment type="caution">
    <text evidence="3">The sequence shown here is derived from an EMBL/GenBank/DDBJ whole genome shotgun (WGS) entry which is preliminary data.</text>
</comment>
<dbReference type="PANTHER" id="PTHR13336:SF3">
    <property type="entry name" value="OCIA DOMAIN-CONTAINING PROTEIN 1"/>
    <property type="match status" value="1"/>
</dbReference>
<protein>
    <recommendedName>
        <fullName evidence="2">OCIA domain-containing protein</fullName>
    </recommendedName>
</protein>
<organism evidence="3 4">
    <name type="scientific">Ranatra chinensis</name>
    <dbReference type="NCBI Taxonomy" id="642074"/>
    <lineage>
        <taxon>Eukaryota</taxon>
        <taxon>Metazoa</taxon>
        <taxon>Ecdysozoa</taxon>
        <taxon>Arthropoda</taxon>
        <taxon>Hexapoda</taxon>
        <taxon>Insecta</taxon>
        <taxon>Pterygota</taxon>
        <taxon>Neoptera</taxon>
        <taxon>Paraneoptera</taxon>
        <taxon>Hemiptera</taxon>
        <taxon>Heteroptera</taxon>
        <taxon>Panheteroptera</taxon>
        <taxon>Nepomorpha</taxon>
        <taxon>Nepidae</taxon>
        <taxon>Ranatrinae</taxon>
        <taxon>Ranatra</taxon>
    </lineage>
</organism>
<sequence>MGIGTYYGVKGGLLQPNNRYGAIPKVIGSVVLGYIIGKVSYQGKCAEKLMALPDSKLGAMLRNRRRKGGFQESLTMDDASGIGKAIGSMPESEVFSDLPKGTSSPMDLDTDRPLSGGLDDSFRPTLDDIQIDSFEQLPPPSSRTTTYEELRRKNREEYEMKKTKPYRGVLTPDEVPSALHAKDARPEPPAPDVWNRPKNKYGDIWDK</sequence>
<name>A0ABD0YWG1_9HEMI</name>
<dbReference type="Proteomes" id="UP001558652">
    <property type="component" value="Unassembled WGS sequence"/>
</dbReference>
<feature type="compositionally biased region" description="Basic and acidic residues" evidence="1">
    <location>
        <begin position="146"/>
        <end position="162"/>
    </location>
</feature>
<feature type="domain" description="OCIA" evidence="2">
    <location>
        <begin position="2"/>
        <end position="56"/>
    </location>
</feature>
<dbReference type="Pfam" id="PF07051">
    <property type="entry name" value="OCIA"/>
    <property type="match status" value="1"/>
</dbReference>
<evidence type="ECO:0000313" key="4">
    <source>
        <dbReference type="Proteomes" id="UP001558652"/>
    </source>
</evidence>
<evidence type="ECO:0000256" key="1">
    <source>
        <dbReference type="SAM" id="MobiDB-lite"/>
    </source>
</evidence>
<keyword evidence="4" id="KW-1185">Reference proteome</keyword>
<gene>
    <name evidence="3" type="ORF">AAG570_012153</name>
</gene>
<dbReference type="EMBL" id="JBFDAA010000007">
    <property type="protein sequence ID" value="KAL1130912.1"/>
    <property type="molecule type" value="Genomic_DNA"/>
</dbReference>
<dbReference type="AlphaFoldDB" id="A0ABD0YWG1"/>
<evidence type="ECO:0000313" key="3">
    <source>
        <dbReference type="EMBL" id="KAL1130912.1"/>
    </source>
</evidence>
<dbReference type="PANTHER" id="PTHR13336">
    <property type="entry name" value="OVARIAN CARCINOMA IMMUNOREACTIVE ANTIGEN"/>
    <property type="match status" value="1"/>
</dbReference>